<feature type="domain" description="XdhC Rossmann" evidence="2">
    <location>
        <begin position="170"/>
        <end position="311"/>
    </location>
</feature>
<keyword evidence="4" id="KW-1185">Reference proteome</keyword>
<dbReference type="Pfam" id="PF02625">
    <property type="entry name" value="XdhC_CoxI"/>
    <property type="match status" value="1"/>
</dbReference>
<proteinExistence type="predicted"/>
<dbReference type="InterPro" id="IPR036291">
    <property type="entry name" value="NAD(P)-bd_dom_sf"/>
</dbReference>
<sequence>MKAFWENARAELKRDNPVFIGIVARCSKGSPGTPKARIIVRTDGSQYGTIGGGIMELSFLELARSTLEQKDFKPQLRSVYHRRESNAPSGLICGGGQTNVLAVLYPDRDLQTVETIIDALEKETAQTISISSQGLSLHNNVQHGQLTPTLRVLGEDWFFEESCLNPKRIAIFGAGHCGQALAAQMLRLGYHVSLTDQRAGINIDHSCKDADRLIGIHPSEAKKRIQHWKQTQVVVMTHSYPTDLDALLEVLPLPVPFIGLMGSPPKLRKIRLELREKGLGQDLLAKLRAPVGLAIGSDTPEEIAVSVAAQLIQENSTRPLNEPDFADNVSTK</sequence>
<gene>
    <name evidence="3" type="ORF">H5P27_05285</name>
</gene>
<dbReference type="Proteomes" id="UP000526501">
    <property type="component" value="Unassembled WGS sequence"/>
</dbReference>
<dbReference type="Pfam" id="PF13478">
    <property type="entry name" value="XdhC_C"/>
    <property type="match status" value="1"/>
</dbReference>
<dbReference type="SUPFAM" id="SSF51735">
    <property type="entry name" value="NAD(P)-binding Rossmann-fold domains"/>
    <property type="match status" value="1"/>
</dbReference>
<dbReference type="EMBL" id="JACHVC010000006">
    <property type="protein sequence ID" value="MBC2605451.1"/>
    <property type="molecule type" value="Genomic_DNA"/>
</dbReference>
<feature type="domain" description="XdhC- CoxI" evidence="1">
    <location>
        <begin position="13"/>
        <end position="70"/>
    </location>
</feature>
<dbReference type="InterPro" id="IPR027051">
    <property type="entry name" value="XdhC_Rossmann_dom"/>
</dbReference>
<dbReference type="InterPro" id="IPR003777">
    <property type="entry name" value="XdhC_CoxI"/>
</dbReference>
<evidence type="ECO:0000259" key="1">
    <source>
        <dbReference type="Pfam" id="PF02625"/>
    </source>
</evidence>
<dbReference type="InterPro" id="IPR052698">
    <property type="entry name" value="MoCofactor_Util/Proc"/>
</dbReference>
<dbReference type="RefSeq" id="WP_185659329.1">
    <property type="nucleotide sequence ID" value="NZ_CAWPOO010000006.1"/>
</dbReference>
<organism evidence="3 4">
    <name type="scientific">Pelagicoccus albus</name>
    <dbReference type="NCBI Taxonomy" id="415222"/>
    <lineage>
        <taxon>Bacteria</taxon>
        <taxon>Pseudomonadati</taxon>
        <taxon>Verrucomicrobiota</taxon>
        <taxon>Opitutia</taxon>
        <taxon>Puniceicoccales</taxon>
        <taxon>Pelagicoccaceae</taxon>
        <taxon>Pelagicoccus</taxon>
    </lineage>
</organism>
<reference evidence="3 4" key="1">
    <citation type="submission" date="2020-07" db="EMBL/GenBank/DDBJ databases">
        <authorList>
            <person name="Feng X."/>
        </authorList>
    </citation>
    <scope>NUCLEOTIDE SEQUENCE [LARGE SCALE GENOMIC DNA]</scope>
    <source>
        <strain evidence="3 4">JCM23202</strain>
    </source>
</reference>
<dbReference type="PANTHER" id="PTHR30388:SF6">
    <property type="entry name" value="XANTHINE DEHYDROGENASE SUBUNIT A-RELATED"/>
    <property type="match status" value="1"/>
</dbReference>
<accession>A0A7X1E7Q6</accession>
<dbReference type="PANTHER" id="PTHR30388">
    <property type="entry name" value="ALDEHYDE OXIDOREDUCTASE MOLYBDENUM COFACTOR ASSEMBLY PROTEIN"/>
    <property type="match status" value="1"/>
</dbReference>
<evidence type="ECO:0000313" key="4">
    <source>
        <dbReference type="Proteomes" id="UP000526501"/>
    </source>
</evidence>
<evidence type="ECO:0000313" key="3">
    <source>
        <dbReference type="EMBL" id="MBC2605451.1"/>
    </source>
</evidence>
<dbReference type="Gene3D" id="3.40.50.720">
    <property type="entry name" value="NAD(P)-binding Rossmann-like Domain"/>
    <property type="match status" value="1"/>
</dbReference>
<comment type="caution">
    <text evidence="3">The sequence shown here is derived from an EMBL/GenBank/DDBJ whole genome shotgun (WGS) entry which is preliminary data.</text>
</comment>
<evidence type="ECO:0000259" key="2">
    <source>
        <dbReference type="Pfam" id="PF13478"/>
    </source>
</evidence>
<dbReference type="AlphaFoldDB" id="A0A7X1E7Q6"/>
<protein>
    <submittedName>
        <fullName evidence="3">XdhC family protein</fullName>
    </submittedName>
</protein>
<name>A0A7X1E7Q6_9BACT</name>